<evidence type="ECO:0000313" key="10">
    <source>
        <dbReference type="Proteomes" id="UP001185092"/>
    </source>
</evidence>
<gene>
    <name evidence="9" type="ORF">HNQ88_005153</name>
</gene>
<dbReference type="NCBIfam" id="TIGR01852">
    <property type="entry name" value="lipid_A_lpxA"/>
    <property type="match status" value="1"/>
</dbReference>
<dbReference type="SUPFAM" id="SSF51161">
    <property type="entry name" value="Trimeric LpxA-like enzymes"/>
    <property type="match status" value="1"/>
</dbReference>
<dbReference type="InterPro" id="IPR010137">
    <property type="entry name" value="Lipid_A_LpxA"/>
</dbReference>
<dbReference type="InterPro" id="IPR037157">
    <property type="entry name" value="Acetyltransf_C_sf"/>
</dbReference>
<organism evidence="9 10">
    <name type="scientific">Aureibacter tunicatorum</name>
    <dbReference type="NCBI Taxonomy" id="866807"/>
    <lineage>
        <taxon>Bacteria</taxon>
        <taxon>Pseudomonadati</taxon>
        <taxon>Bacteroidota</taxon>
        <taxon>Cytophagia</taxon>
        <taxon>Cytophagales</taxon>
        <taxon>Persicobacteraceae</taxon>
        <taxon>Aureibacter</taxon>
    </lineage>
</organism>
<proteinExistence type="predicted"/>
<feature type="domain" description="UDP N-acetylglucosamine O-acyltransferase C-terminal" evidence="8">
    <location>
        <begin position="174"/>
        <end position="254"/>
    </location>
</feature>
<dbReference type="NCBIfam" id="NF003657">
    <property type="entry name" value="PRK05289.1"/>
    <property type="match status" value="1"/>
</dbReference>
<protein>
    <submittedName>
        <fullName evidence="9">UDP-N-acetylglucosamine acyltransferase</fullName>
        <ecNumber evidence="9">2.3.1.129</ecNumber>
    </submittedName>
</protein>
<accession>A0AAE4BUS3</accession>
<dbReference type="InterPro" id="IPR001451">
    <property type="entry name" value="Hexapep"/>
</dbReference>
<evidence type="ECO:0000313" key="9">
    <source>
        <dbReference type="EMBL" id="MDR6242066.1"/>
    </source>
</evidence>
<sequence length="263" mass="28491">MMISPLANVHPDAKVAEGVVVEPFAVIHKDVEIGEGTWIGSHTVICDGARIGKKCEVHPGAVISGVPQDLKFEGEVTTCEIGDNTIIRECVTISRGTKDKLKTVIGNNVLLMAYVHVAHDCIIGDRCIVANAVQIAGHCTINEWAIIGGTTAIHQFVTIGKHAMVAGGARLGKDVPPYVLTTRVPAGFAGVNTLGLRRRGFSNDKIREIQEVYKAFYEEGRNITQSISFVEENVVSSEVRDEILAFIKGSDRGVLRLVKEDYT</sequence>
<dbReference type="Pfam" id="PF00132">
    <property type="entry name" value="Hexapep"/>
    <property type="match status" value="2"/>
</dbReference>
<dbReference type="GO" id="GO:0008780">
    <property type="term" value="F:acyl-[acyl-carrier-protein]-UDP-N-acetylglucosamine O-acyltransferase activity"/>
    <property type="evidence" value="ECO:0007669"/>
    <property type="project" value="UniProtKB-EC"/>
</dbReference>
<keyword evidence="6" id="KW-0443">Lipid metabolism</keyword>
<evidence type="ECO:0000256" key="1">
    <source>
        <dbReference type="ARBA" id="ARBA00022490"/>
    </source>
</evidence>
<evidence type="ECO:0000256" key="2">
    <source>
        <dbReference type="ARBA" id="ARBA00022516"/>
    </source>
</evidence>
<keyword evidence="2" id="KW-0444">Lipid biosynthesis</keyword>
<dbReference type="Proteomes" id="UP001185092">
    <property type="component" value="Unassembled WGS sequence"/>
</dbReference>
<keyword evidence="10" id="KW-1185">Reference proteome</keyword>
<dbReference type="PANTHER" id="PTHR43480:SF1">
    <property type="entry name" value="ACYL-[ACYL-CARRIER-PROTEIN]--UDP-N-ACETYLGLUCOSAMINE O-ACYLTRANSFERASE, MITOCHONDRIAL-RELATED"/>
    <property type="match status" value="1"/>
</dbReference>
<dbReference type="EC" id="2.3.1.129" evidence="9"/>
<dbReference type="InterPro" id="IPR029098">
    <property type="entry name" value="Acetyltransf_C"/>
</dbReference>
<dbReference type="Pfam" id="PF13720">
    <property type="entry name" value="Acetyltransf_11"/>
    <property type="match status" value="1"/>
</dbReference>
<keyword evidence="4 9" id="KW-0808">Transferase</keyword>
<evidence type="ECO:0000256" key="3">
    <source>
        <dbReference type="ARBA" id="ARBA00022556"/>
    </source>
</evidence>
<dbReference type="EMBL" id="JAVDQD010000017">
    <property type="protein sequence ID" value="MDR6242066.1"/>
    <property type="molecule type" value="Genomic_DNA"/>
</dbReference>
<reference evidence="9" key="1">
    <citation type="submission" date="2023-07" db="EMBL/GenBank/DDBJ databases">
        <title>Genomic Encyclopedia of Type Strains, Phase IV (KMG-IV): sequencing the most valuable type-strain genomes for metagenomic binning, comparative biology and taxonomic classification.</title>
        <authorList>
            <person name="Goeker M."/>
        </authorList>
    </citation>
    <scope>NUCLEOTIDE SEQUENCE</scope>
    <source>
        <strain evidence="9">DSM 26174</strain>
    </source>
</reference>
<dbReference type="AlphaFoldDB" id="A0AAE4BUS3"/>
<dbReference type="PIRSF" id="PIRSF000456">
    <property type="entry name" value="UDP-GlcNAc_acltr"/>
    <property type="match status" value="1"/>
</dbReference>
<keyword evidence="1" id="KW-0963">Cytoplasm</keyword>
<dbReference type="PROSITE" id="PS00101">
    <property type="entry name" value="HEXAPEP_TRANSFERASES"/>
    <property type="match status" value="1"/>
</dbReference>
<dbReference type="GO" id="GO:0009245">
    <property type="term" value="P:lipid A biosynthetic process"/>
    <property type="evidence" value="ECO:0007669"/>
    <property type="project" value="UniProtKB-KW"/>
</dbReference>
<keyword evidence="7 9" id="KW-0012">Acyltransferase</keyword>
<dbReference type="Gene3D" id="1.20.1180.10">
    <property type="entry name" value="Udp N-acetylglucosamine O-acyltransferase, C-terminal domain"/>
    <property type="match status" value="1"/>
</dbReference>
<dbReference type="GO" id="GO:0016020">
    <property type="term" value="C:membrane"/>
    <property type="evidence" value="ECO:0007669"/>
    <property type="project" value="GOC"/>
</dbReference>
<evidence type="ECO:0000256" key="7">
    <source>
        <dbReference type="ARBA" id="ARBA00023315"/>
    </source>
</evidence>
<keyword evidence="5" id="KW-0677">Repeat</keyword>
<evidence type="ECO:0000259" key="8">
    <source>
        <dbReference type="Pfam" id="PF13720"/>
    </source>
</evidence>
<dbReference type="CDD" id="cd03351">
    <property type="entry name" value="LbH_UDP-GlcNAc_AT"/>
    <property type="match status" value="1"/>
</dbReference>
<dbReference type="InterPro" id="IPR018357">
    <property type="entry name" value="Hexapep_transf_CS"/>
</dbReference>
<dbReference type="Gene3D" id="2.160.10.10">
    <property type="entry name" value="Hexapeptide repeat proteins"/>
    <property type="match status" value="1"/>
</dbReference>
<dbReference type="PANTHER" id="PTHR43480">
    <property type="entry name" value="ACYL-[ACYL-CARRIER-PROTEIN]--UDP-N-ACETYLGLUCOSAMINE O-ACYLTRANSFERASE"/>
    <property type="match status" value="1"/>
</dbReference>
<keyword evidence="3" id="KW-0441">Lipid A biosynthesis</keyword>
<dbReference type="InterPro" id="IPR011004">
    <property type="entry name" value="Trimer_LpxA-like_sf"/>
</dbReference>
<name>A0AAE4BUS3_9BACT</name>
<evidence type="ECO:0000256" key="4">
    <source>
        <dbReference type="ARBA" id="ARBA00022679"/>
    </source>
</evidence>
<comment type="caution">
    <text evidence="9">The sequence shown here is derived from an EMBL/GenBank/DDBJ whole genome shotgun (WGS) entry which is preliminary data.</text>
</comment>
<evidence type="ECO:0000256" key="5">
    <source>
        <dbReference type="ARBA" id="ARBA00022737"/>
    </source>
</evidence>
<evidence type="ECO:0000256" key="6">
    <source>
        <dbReference type="ARBA" id="ARBA00023098"/>
    </source>
</evidence>